<dbReference type="EMBL" id="GL378608">
    <property type="protein sequence ID" value="EFJ39394.1"/>
    <property type="molecule type" value="Genomic_DNA"/>
</dbReference>
<feature type="region of interest" description="Disordered" evidence="1">
    <location>
        <begin position="1"/>
        <end position="20"/>
    </location>
</feature>
<feature type="region of interest" description="Disordered" evidence="1">
    <location>
        <begin position="44"/>
        <end position="100"/>
    </location>
</feature>
<feature type="compositionally biased region" description="Pro residues" evidence="1">
    <location>
        <begin position="75"/>
        <end position="100"/>
    </location>
</feature>
<evidence type="ECO:0000256" key="1">
    <source>
        <dbReference type="SAM" id="MobiDB-lite"/>
    </source>
</evidence>
<name>D8ULK5_VOLCA</name>
<evidence type="ECO:0000313" key="3">
    <source>
        <dbReference type="Proteomes" id="UP000001058"/>
    </source>
</evidence>
<dbReference type="KEGG" id="vcn:VOLCADRAFT_101029"/>
<dbReference type="AlphaFoldDB" id="D8ULK5"/>
<dbReference type="OrthoDB" id="546857at2759"/>
<reference evidence="2 3" key="1">
    <citation type="journal article" date="2010" name="Science">
        <title>Genomic analysis of organismal complexity in the multicellular green alga Volvox carteri.</title>
        <authorList>
            <person name="Prochnik S.E."/>
            <person name="Umen J."/>
            <person name="Nedelcu A.M."/>
            <person name="Hallmann A."/>
            <person name="Miller S.M."/>
            <person name="Nishii I."/>
            <person name="Ferris P."/>
            <person name="Kuo A."/>
            <person name="Mitros T."/>
            <person name="Fritz-Laylin L.K."/>
            <person name="Hellsten U."/>
            <person name="Chapman J."/>
            <person name="Simakov O."/>
            <person name="Rensing S.A."/>
            <person name="Terry A."/>
            <person name="Pangilinan J."/>
            <person name="Kapitonov V."/>
            <person name="Jurka J."/>
            <person name="Salamov A."/>
            <person name="Shapiro H."/>
            <person name="Schmutz J."/>
            <person name="Grimwood J."/>
            <person name="Lindquist E."/>
            <person name="Lucas S."/>
            <person name="Grigoriev I.V."/>
            <person name="Schmitt R."/>
            <person name="Kirk D."/>
            <person name="Rokhsar D.S."/>
        </authorList>
    </citation>
    <scope>NUCLEOTIDE SEQUENCE [LARGE SCALE GENOMIC DNA]</scope>
    <source>
        <strain evidence="3">f. Nagariensis / Eve</strain>
    </source>
</reference>
<dbReference type="GeneID" id="9614347"/>
<dbReference type="RefSeq" id="XP_002959541.1">
    <property type="nucleotide sequence ID" value="XM_002959495.1"/>
</dbReference>
<organism evidence="3">
    <name type="scientific">Volvox carteri f. nagariensis</name>
    <dbReference type="NCBI Taxonomy" id="3068"/>
    <lineage>
        <taxon>Eukaryota</taxon>
        <taxon>Viridiplantae</taxon>
        <taxon>Chlorophyta</taxon>
        <taxon>core chlorophytes</taxon>
        <taxon>Chlorophyceae</taxon>
        <taxon>CS clade</taxon>
        <taxon>Chlamydomonadales</taxon>
        <taxon>Volvocaceae</taxon>
        <taxon>Volvox</taxon>
    </lineage>
</organism>
<sequence>MEGAVSLAHDLEGDRFPHWDNGVGEVAAAGMEVTKRDETAVMRQLAQGRLLQQQQDQPPPPPPLRPYTYDDEPPSEPPSEPLSPPRRPAAPPAPPPPPPLPSIINHNNFIVNYSAPMCLASSNFGADVVHDSLLETDRERILSIKLHRFVPLDGPGGSTLVALEVYVYDENGESWLTISGSLFSRDAAPSLISTETIILHNQPLTAVTACCNARGTTGGLALHYANGTPSRPPPGLPSDIPLLPPLPSPPPPPTNTSILKDINTIRRLDVPQITAGVPNEIPNNFATAALVMWGAAVPIFVTESNSPAVIAGRYGKGRLAAFGAERMVTQCCTANNPNATTPSEPAMDRLILNTAVWAGHYGWKVRQ</sequence>
<keyword evidence="3" id="KW-1185">Reference proteome</keyword>
<feature type="compositionally biased region" description="Basic and acidic residues" evidence="1">
    <location>
        <begin position="9"/>
        <end position="18"/>
    </location>
</feature>
<dbReference type="InParanoid" id="D8ULK5"/>
<feature type="region of interest" description="Disordered" evidence="1">
    <location>
        <begin position="226"/>
        <end position="253"/>
    </location>
</feature>
<protein>
    <submittedName>
        <fullName evidence="2">Uncharacterized protein</fullName>
    </submittedName>
</protein>
<proteinExistence type="predicted"/>
<feature type="compositionally biased region" description="Low complexity" evidence="1">
    <location>
        <begin position="44"/>
        <end position="56"/>
    </location>
</feature>
<accession>D8ULK5</accession>
<dbReference type="STRING" id="3068.D8ULK5"/>
<evidence type="ECO:0000313" key="2">
    <source>
        <dbReference type="EMBL" id="EFJ39394.1"/>
    </source>
</evidence>
<feature type="compositionally biased region" description="Pro residues" evidence="1">
    <location>
        <begin position="230"/>
        <end position="253"/>
    </location>
</feature>
<gene>
    <name evidence="2" type="ORF">VOLCADRAFT_101029</name>
</gene>
<dbReference type="Proteomes" id="UP000001058">
    <property type="component" value="Unassembled WGS sequence"/>
</dbReference>